<dbReference type="RefSeq" id="WP_073107515.1">
    <property type="nucleotide sequence ID" value="NZ_FQYN01000003.1"/>
</dbReference>
<proteinExistence type="predicted"/>
<dbReference type="Proteomes" id="UP000184418">
    <property type="component" value="Unassembled WGS sequence"/>
</dbReference>
<keyword evidence="1" id="KW-1133">Transmembrane helix</keyword>
<dbReference type="AlphaFoldDB" id="A0A1M6E8D6"/>
<sequence length="75" mass="8538">MDFSKLYKPSALNSYQSIALTGLLMSAGAHLILHFFVHRQPEGFNWLYVCWTALYVVASLMNLFGKPGEGHHHHH</sequence>
<feature type="transmembrane region" description="Helical" evidence="1">
    <location>
        <begin position="12"/>
        <end position="37"/>
    </location>
</feature>
<reference evidence="2 3" key="1">
    <citation type="submission" date="2016-11" db="EMBL/GenBank/DDBJ databases">
        <authorList>
            <person name="Jaros S."/>
            <person name="Januszkiewicz K."/>
            <person name="Wedrychowicz H."/>
        </authorList>
    </citation>
    <scope>NUCLEOTIDE SEQUENCE [LARGE SCALE GENOMIC DNA]</scope>
    <source>
        <strain evidence="2 3">DSM 21074</strain>
    </source>
</reference>
<keyword evidence="3" id="KW-1185">Reference proteome</keyword>
<organism evidence="2 3">
    <name type="scientific">Hymenobacter daecheongensis DSM 21074</name>
    <dbReference type="NCBI Taxonomy" id="1121955"/>
    <lineage>
        <taxon>Bacteria</taxon>
        <taxon>Pseudomonadati</taxon>
        <taxon>Bacteroidota</taxon>
        <taxon>Cytophagia</taxon>
        <taxon>Cytophagales</taxon>
        <taxon>Hymenobacteraceae</taxon>
        <taxon>Hymenobacter</taxon>
    </lineage>
</organism>
<evidence type="ECO:0000256" key="1">
    <source>
        <dbReference type="SAM" id="Phobius"/>
    </source>
</evidence>
<evidence type="ECO:0000313" key="3">
    <source>
        <dbReference type="Proteomes" id="UP000184418"/>
    </source>
</evidence>
<gene>
    <name evidence="2" type="ORF">SAMN02745146_1597</name>
</gene>
<feature type="transmembrane region" description="Helical" evidence="1">
    <location>
        <begin position="43"/>
        <end position="64"/>
    </location>
</feature>
<accession>A0A1M6E8D6</accession>
<name>A0A1M6E8D6_9BACT</name>
<keyword evidence="1" id="KW-0472">Membrane</keyword>
<dbReference type="OrthoDB" id="886697at2"/>
<dbReference type="STRING" id="1121955.SAMN02745146_1597"/>
<keyword evidence="1" id="KW-0812">Transmembrane</keyword>
<dbReference type="EMBL" id="FQYN01000003">
    <property type="protein sequence ID" value="SHI81683.1"/>
    <property type="molecule type" value="Genomic_DNA"/>
</dbReference>
<protein>
    <submittedName>
        <fullName evidence="2">Uncharacterized protein</fullName>
    </submittedName>
</protein>
<evidence type="ECO:0000313" key="2">
    <source>
        <dbReference type="EMBL" id="SHI81683.1"/>
    </source>
</evidence>